<feature type="signal peptide" evidence="1">
    <location>
        <begin position="1"/>
        <end position="20"/>
    </location>
</feature>
<reference evidence="2 3" key="1">
    <citation type="submission" date="2016-11" db="EMBL/GenBank/DDBJ databases">
        <authorList>
            <person name="Jaros S."/>
            <person name="Januszkiewicz K."/>
            <person name="Wedrychowicz H."/>
        </authorList>
    </citation>
    <scope>NUCLEOTIDE SEQUENCE [LARGE SCALE GENOMIC DNA]</scope>
    <source>
        <strain evidence="2 3">DSM 21425</strain>
    </source>
</reference>
<gene>
    <name evidence="2" type="ORF">SAMN04488096_1109</name>
</gene>
<evidence type="ECO:0000256" key="1">
    <source>
        <dbReference type="SAM" id="SignalP"/>
    </source>
</evidence>
<dbReference type="OrthoDB" id="7443339at2"/>
<dbReference type="SUPFAM" id="SSF52266">
    <property type="entry name" value="SGNH hydrolase"/>
    <property type="match status" value="1"/>
</dbReference>
<dbReference type="Gene3D" id="3.40.50.1110">
    <property type="entry name" value="SGNH hydrolase"/>
    <property type="match status" value="1"/>
</dbReference>
<feature type="chain" id="PRO_5012590334" evidence="1">
    <location>
        <begin position="21"/>
        <end position="280"/>
    </location>
</feature>
<dbReference type="PROSITE" id="PS51257">
    <property type="entry name" value="PROKAR_LIPOPROTEIN"/>
    <property type="match status" value="1"/>
</dbReference>
<keyword evidence="1" id="KW-0732">Signal</keyword>
<proteinExistence type="predicted"/>
<keyword evidence="3" id="KW-1185">Reference proteome</keyword>
<name>A0A1M6HA32_9FLAO</name>
<sequence length="280" mass="32724">MKRLQLLLLLFLTFFSCKFSEDNKKKKINILLIGNSLTYFHNMPETLQKMLSENSENFNVEQSTFPGMSLDAHLNSIIMSSDNENNIYTRTKKPNEITETEKKIKEKKWDIIILQESSTRFLIPEIRKLKVEKSISKIKGLVRNEKCKFILFKNWPSKKDFPKQFCRQSSIIDPRIEKEKCCSPKIKNLTQEFSLINQAYDSIVQNQNLLISSNGDYFYKSLSGKIDINLYEDNIHPNEKGSFLNACHFYKIITNNHPSQIKYIGNLENDIASKIKKMTD</sequence>
<protein>
    <submittedName>
        <fullName evidence="2">Uncharacterized protein</fullName>
    </submittedName>
</protein>
<dbReference type="RefSeq" id="WP_073153285.1">
    <property type="nucleotide sequence ID" value="NZ_FQYY01000010.1"/>
</dbReference>
<dbReference type="EMBL" id="FQYY01000010">
    <property type="protein sequence ID" value="SHJ18934.1"/>
    <property type="molecule type" value="Genomic_DNA"/>
</dbReference>
<dbReference type="STRING" id="579105.SAMN04488096_1109"/>
<dbReference type="AlphaFoldDB" id="A0A1M6HA32"/>
<dbReference type="GO" id="GO:0016788">
    <property type="term" value="F:hydrolase activity, acting on ester bonds"/>
    <property type="evidence" value="ECO:0007669"/>
    <property type="project" value="UniProtKB-ARBA"/>
</dbReference>
<dbReference type="InterPro" id="IPR036514">
    <property type="entry name" value="SGNH_hydro_sf"/>
</dbReference>
<evidence type="ECO:0000313" key="2">
    <source>
        <dbReference type="EMBL" id="SHJ18934.1"/>
    </source>
</evidence>
<evidence type="ECO:0000313" key="3">
    <source>
        <dbReference type="Proteomes" id="UP000184225"/>
    </source>
</evidence>
<accession>A0A1M6HA32</accession>
<organism evidence="2 3">
    <name type="scientific">Mesonia phycicola</name>
    <dbReference type="NCBI Taxonomy" id="579105"/>
    <lineage>
        <taxon>Bacteria</taxon>
        <taxon>Pseudomonadati</taxon>
        <taxon>Bacteroidota</taxon>
        <taxon>Flavobacteriia</taxon>
        <taxon>Flavobacteriales</taxon>
        <taxon>Flavobacteriaceae</taxon>
        <taxon>Mesonia</taxon>
    </lineage>
</organism>
<dbReference type="Proteomes" id="UP000184225">
    <property type="component" value="Unassembled WGS sequence"/>
</dbReference>